<dbReference type="PANTHER" id="PTHR30627:SF24">
    <property type="entry name" value="PENICILLIN-BINDING PROTEIN 4B"/>
    <property type="match status" value="1"/>
</dbReference>
<dbReference type="GO" id="GO:0071555">
    <property type="term" value="P:cell wall organization"/>
    <property type="evidence" value="ECO:0007669"/>
    <property type="project" value="TreeGrafter"/>
</dbReference>
<feature type="chain" id="PRO_5039251328" evidence="4">
    <location>
        <begin position="20"/>
        <end position="633"/>
    </location>
</feature>
<evidence type="ECO:0000259" key="7">
    <source>
        <dbReference type="Pfam" id="PF05223"/>
    </source>
</evidence>
<gene>
    <name evidence="8" type="ORF">SAMN04489717_5773</name>
</gene>
<accession>A0A1H1YYN3</accession>
<dbReference type="EMBL" id="LT629732">
    <property type="protein sequence ID" value="SDT26447.1"/>
    <property type="molecule type" value="Genomic_DNA"/>
</dbReference>
<keyword evidence="4" id="KW-0732">Signal</keyword>
<dbReference type="OrthoDB" id="5241017at2"/>
<feature type="domain" description="Penicillin-binding protein transpeptidase" evidence="5">
    <location>
        <begin position="356"/>
        <end position="626"/>
    </location>
</feature>
<dbReference type="Gene3D" id="3.90.1310.10">
    <property type="entry name" value="Penicillin-binding protein 2a (Domain 2)"/>
    <property type="match status" value="1"/>
</dbReference>
<evidence type="ECO:0000256" key="4">
    <source>
        <dbReference type="SAM" id="SignalP"/>
    </source>
</evidence>
<dbReference type="AlphaFoldDB" id="A0A1H1YYN3"/>
<feature type="domain" description="Penicillin-binding protein dimerisation" evidence="6">
    <location>
        <begin position="157"/>
        <end position="315"/>
    </location>
</feature>
<proteinExistence type="inferred from homology"/>
<dbReference type="RefSeq" id="WP_092656841.1">
    <property type="nucleotide sequence ID" value="NZ_LT629732.1"/>
</dbReference>
<comment type="similarity">
    <text evidence="2">Belongs to the transpeptidase family.</text>
</comment>
<sequence length="633" mass="66172">MRTRLAAAVAALTALAAAAGCSPGPPDEASRAARAFAAAWSSGELGSTVDPRTARAASRDVAADTKAVRARKTSVRPAGELTCLDSDQAAKLKADGKVCRQPLTVTHDLAGLGTWRYATTAQVREDDQGRWKVWWTPETFHPKLAAGTALRRERELPTRASILDRSGKPLTKQTPVVRVGVEPRRVEPDVTYAKLQQVLDIDPDALRRRAEAAGPTYFVDVLTLREPAYQKERARLDAIPGVVTREDIMSLGPSSSFARGVLGVVAPATADSLKGAGPLAMDSDAVGASGLQAAYQTRLAGTPGGRIDVVRTSGDQRVATVFSQTAKPGRPLRTTLDQDVQNAAEDAVAGQAKPTALVAVRAGTGEVLAAANGPGVTSYNRAFVGRYPPGSTFKVVSVSALLAGGLRPGDTVTCPATTSVGGKHFKNAYGFSLPDGPMTEAFAHSCNTTVVDRARDLDDGDLVAMAERFGIGTNWKLGLPAYSGSVPEPRDLVDRAAGMIGQGRVLMSPLGMALVAATVDAGRPYKPVLLPDVAPGGPAGDRLPAELVDQMRGLMRAVVATGSARQLDLPGPDVYAKTGTAEYGSDDPPRTHAWMIGYRGDIAFAVLVEDGGGGGKDAGPVARTFLRGINFVE</sequence>
<dbReference type="PROSITE" id="PS51257">
    <property type="entry name" value="PROKAR_LIPOPROTEIN"/>
    <property type="match status" value="1"/>
</dbReference>
<dbReference type="InterPro" id="IPR012338">
    <property type="entry name" value="Beta-lactam/transpept-like"/>
</dbReference>
<protein>
    <submittedName>
        <fullName evidence="8">Cell division protein FtsI/penicillin-binding protein 2</fullName>
    </submittedName>
</protein>
<dbReference type="InterPro" id="IPR050515">
    <property type="entry name" value="Beta-lactam/transpept"/>
</dbReference>
<dbReference type="GO" id="GO:0046677">
    <property type="term" value="P:response to antibiotic"/>
    <property type="evidence" value="ECO:0007669"/>
    <property type="project" value="InterPro"/>
</dbReference>
<dbReference type="GO" id="GO:0008658">
    <property type="term" value="F:penicillin binding"/>
    <property type="evidence" value="ECO:0007669"/>
    <property type="project" value="InterPro"/>
</dbReference>
<feature type="domain" description="NTF2-like N-terminal transpeptidase" evidence="7">
    <location>
        <begin position="29"/>
        <end position="147"/>
    </location>
</feature>
<feature type="signal peptide" evidence="4">
    <location>
        <begin position="1"/>
        <end position="19"/>
    </location>
</feature>
<dbReference type="GO" id="GO:0071972">
    <property type="term" value="F:peptidoglycan L,D-transpeptidase activity"/>
    <property type="evidence" value="ECO:0007669"/>
    <property type="project" value="TreeGrafter"/>
</dbReference>
<dbReference type="InterPro" id="IPR036138">
    <property type="entry name" value="PBP_dimer_sf"/>
</dbReference>
<dbReference type="Gene3D" id="3.40.710.10">
    <property type="entry name" value="DD-peptidase/beta-lactamase superfamily"/>
    <property type="match status" value="1"/>
</dbReference>
<dbReference type="STRING" id="117157.SAMN04489717_5773"/>
<dbReference type="InterPro" id="IPR007887">
    <property type="entry name" value="MecA_N"/>
</dbReference>
<dbReference type="GO" id="GO:0005886">
    <property type="term" value="C:plasma membrane"/>
    <property type="evidence" value="ECO:0007669"/>
    <property type="project" value="TreeGrafter"/>
</dbReference>
<evidence type="ECO:0000256" key="2">
    <source>
        <dbReference type="ARBA" id="ARBA00007171"/>
    </source>
</evidence>
<dbReference type="InterPro" id="IPR001460">
    <property type="entry name" value="PCN-bd_Tpept"/>
</dbReference>
<keyword evidence="8" id="KW-0132">Cell division</keyword>
<dbReference type="SUPFAM" id="SSF56601">
    <property type="entry name" value="beta-lactamase/transpeptidase-like"/>
    <property type="match status" value="1"/>
</dbReference>
<dbReference type="SUPFAM" id="SSF56519">
    <property type="entry name" value="Penicillin binding protein dimerisation domain"/>
    <property type="match status" value="1"/>
</dbReference>
<evidence type="ECO:0000313" key="8">
    <source>
        <dbReference type="EMBL" id="SDT26447.1"/>
    </source>
</evidence>
<dbReference type="PANTHER" id="PTHR30627">
    <property type="entry name" value="PEPTIDOGLYCAN D,D-TRANSPEPTIDASE"/>
    <property type="match status" value="1"/>
</dbReference>
<dbReference type="Pfam" id="PF00905">
    <property type="entry name" value="Transpeptidase"/>
    <property type="match status" value="1"/>
</dbReference>
<keyword evidence="9" id="KW-1185">Reference proteome</keyword>
<keyword evidence="3" id="KW-0472">Membrane</keyword>
<dbReference type="Pfam" id="PF03717">
    <property type="entry name" value="PBP_dimer"/>
    <property type="match status" value="1"/>
</dbReference>
<keyword evidence="8" id="KW-0131">Cell cycle</keyword>
<evidence type="ECO:0000259" key="5">
    <source>
        <dbReference type="Pfam" id="PF00905"/>
    </source>
</evidence>
<evidence type="ECO:0000259" key="6">
    <source>
        <dbReference type="Pfam" id="PF03717"/>
    </source>
</evidence>
<evidence type="ECO:0000256" key="3">
    <source>
        <dbReference type="ARBA" id="ARBA00023136"/>
    </source>
</evidence>
<dbReference type="GO" id="GO:0051301">
    <property type="term" value="P:cell division"/>
    <property type="evidence" value="ECO:0007669"/>
    <property type="project" value="UniProtKB-KW"/>
</dbReference>
<dbReference type="InterPro" id="IPR005311">
    <property type="entry name" value="PBP_dimer"/>
</dbReference>
<dbReference type="Pfam" id="PF05223">
    <property type="entry name" value="MecA_N"/>
    <property type="match status" value="1"/>
</dbReference>
<reference evidence="8 9" key="1">
    <citation type="submission" date="2016-10" db="EMBL/GenBank/DDBJ databases">
        <authorList>
            <person name="de Groot N.N."/>
        </authorList>
    </citation>
    <scope>NUCLEOTIDE SEQUENCE [LARGE SCALE GENOMIC DNA]</scope>
    <source>
        <strain evidence="8 9">DSM 22024</strain>
    </source>
</reference>
<name>A0A1H1YYN3_9ACTN</name>
<evidence type="ECO:0000256" key="1">
    <source>
        <dbReference type="ARBA" id="ARBA00004370"/>
    </source>
</evidence>
<dbReference type="Proteomes" id="UP000198983">
    <property type="component" value="Chromosome I"/>
</dbReference>
<evidence type="ECO:0000313" key="9">
    <source>
        <dbReference type="Proteomes" id="UP000198983"/>
    </source>
</evidence>
<organism evidence="8 9">
    <name type="scientific">Actinopolymorpha singaporensis</name>
    <dbReference type="NCBI Taxonomy" id="117157"/>
    <lineage>
        <taxon>Bacteria</taxon>
        <taxon>Bacillati</taxon>
        <taxon>Actinomycetota</taxon>
        <taxon>Actinomycetes</taxon>
        <taxon>Propionibacteriales</taxon>
        <taxon>Actinopolymorphaceae</taxon>
        <taxon>Actinopolymorpha</taxon>
    </lineage>
</organism>
<comment type="subcellular location">
    <subcellularLocation>
        <location evidence="1">Membrane</location>
    </subcellularLocation>
</comment>